<sequence>MRVGIDARLLSEKVTGIGRYTAELTRKLVEQPGEFYIYSPRPVLAGPWRQDNVVLRSGNFRSRAGRMLWSQSCLPYWAAKDRVNIFWGATHRLPRYLPDSVARVVTIHDLVWKHAGDTMRPLSRWLEKKLMPEALRLADRIIADSYSTLNGLVEEFPESRDRIRVVYPGATELPEPLGFQSLACMGIDRPYFLFVGTLEPRKNLRRLLEAYAHINGAIRNKALLVIAGGKGWGGVNIDTLVRERGLVGNVLAVGYVNDAQLATLYSHALFLAMPSIYEGFGLPLVEAMSFGVPVLTSATSSLPEVAGDAGILVDPLDEFSIANGLMYMLGNDVNREQLASKAKARAERFTWEKAARETWAVFQEAVEERQLRGGGDY</sequence>
<dbReference type="PANTHER" id="PTHR46401">
    <property type="entry name" value="GLYCOSYLTRANSFERASE WBBK-RELATED"/>
    <property type="match status" value="1"/>
</dbReference>
<gene>
    <name evidence="4" type="ORF">NSPWAT_0215</name>
</gene>
<dbReference type="EMBL" id="OX336137">
    <property type="protein sequence ID" value="CAI2717074.1"/>
    <property type="molecule type" value="Genomic_DNA"/>
</dbReference>
<dbReference type="InterPro" id="IPR001296">
    <property type="entry name" value="Glyco_trans_1"/>
</dbReference>
<evidence type="ECO:0000256" key="1">
    <source>
        <dbReference type="ARBA" id="ARBA00022679"/>
    </source>
</evidence>
<protein>
    <submittedName>
        <fullName evidence="4">Group 1 glycosyl transferase</fullName>
    </submittedName>
</protein>
<evidence type="ECO:0000313" key="4">
    <source>
        <dbReference type="EMBL" id="CAI2717074.1"/>
    </source>
</evidence>
<dbReference type="PANTHER" id="PTHR46401:SF2">
    <property type="entry name" value="GLYCOSYLTRANSFERASE WBBK-RELATED"/>
    <property type="match status" value="1"/>
</dbReference>
<reference evidence="4 5" key="1">
    <citation type="submission" date="2022-09" db="EMBL/GenBank/DDBJ databases">
        <authorList>
            <person name="Kop L."/>
        </authorList>
    </citation>
    <scope>NUCLEOTIDE SEQUENCE [LARGE SCALE GENOMIC DNA]</scope>
    <source>
        <strain evidence="4 5">347</strain>
    </source>
</reference>
<evidence type="ECO:0000313" key="5">
    <source>
        <dbReference type="Proteomes" id="UP001157733"/>
    </source>
</evidence>
<dbReference type="Gene3D" id="3.40.50.2000">
    <property type="entry name" value="Glycogen Phosphorylase B"/>
    <property type="match status" value="2"/>
</dbReference>
<proteinExistence type="predicted"/>
<feature type="domain" description="Glycosyltransferase subfamily 4-like N-terminal" evidence="3">
    <location>
        <begin position="15"/>
        <end position="169"/>
    </location>
</feature>
<name>A0ABM9HAC2_9BACT</name>
<dbReference type="CDD" id="cd03809">
    <property type="entry name" value="GT4_MtfB-like"/>
    <property type="match status" value="1"/>
</dbReference>
<dbReference type="RefSeq" id="WP_282010042.1">
    <property type="nucleotide sequence ID" value="NZ_OX336137.1"/>
</dbReference>
<organism evidence="4 5">
    <name type="scientific">Nitrospina watsonii</name>
    <dbReference type="NCBI Taxonomy" id="1323948"/>
    <lineage>
        <taxon>Bacteria</taxon>
        <taxon>Pseudomonadati</taxon>
        <taxon>Nitrospinota/Tectimicrobiota group</taxon>
        <taxon>Nitrospinota</taxon>
        <taxon>Nitrospinia</taxon>
        <taxon>Nitrospinales</taxon>
        <taxon>Nitrospinaceae</taxon>
        <taxon>Nitrospina</taxon>
    </lineage>
</organism>
<keyword evidence="1 4" id="KW-0808">Transferase</keyword>
<dbReference type="SUPFAM" id="SSF53756">
    <property type="entry name" value="UDP-Glycosyltransferase/glycogen phosphorylase"/>
    <property type="match status" value="1"/>
</dbReference>
<keyword evidence="5" id="KW-1185">Reference proteome</keyword>
<dbReference type="Proteomes" id="UP001157733">
    <property type="component" value="Chromosome"/>
</dbReference>
<dbReference type="GO" id="GO:0016740">
    <property type="term" value="F:transferase activity"/>
    <property type="evidence" value="ECO:0007669"/>
    <property type="project" value="UniProtKB-KW"/>
</dbReference>
<dbReference type="Pfam" id="PF13439">
    <property type="entry name" value="Glyco_transf_4"/>
    <property type="match status" value="1"/>
</dbReference>
<evidence type="ECO:0000259" key="2">
    <source>
        <dbReference type="Pfam" id="PF00534"/>
    </source>
</evidence>
<dbReference type="Pfam" id="PF00534">
    <property type="entry name" value="Glycos_transf_1"/>
    <property type="match status" value="1"/>
</dbReference>
<dbReference type="InterPro" id="IPR028098">
    <property type="entry name" value="Glyco_trans_4-like_N"/>
</dbReference>
<evidence type="ECO:0000259" key="3">
    <source>
        <dbReference type="Pfam" id="PF13439"/>
    </source>
</evidence>
<feature type="domain" description="Glycosyl transferase family 1" evidence="2">
    <location>
        <begin position="188"/>
        <end position="344"/>
    </location>
</feature>
<accession>A0ABM9HAC2</accession>